<dbReference type="Proteomes" id="UP000233414">
    <property type="component" value="Unassembled WGS sequence"/>
</dbReference>
<keyword evidence="1" id="KW-0812">Transmembrane</keyword>
<evidence type="ECO:0000256" key="1">
    <source>
        <dbReference type="SAM" id="Phobius"/>
    </source>
</evidence>
<evidence type="ECO:0000313" key="3">
    <source>
        <dbReference type="Proteomes" id="UP000233414"/>
    </source>
</evidence>
<name>A0A2N1UPK6_9BACT</name>
<sequence>MYYNAVAQFELFHKPLVETRERKKKEIKEQLKFVLCLFFLLFLMFIGSCGDPVNATDLVLNNIAVPEGTADMRVEKGTLFLLSQDRKEISKIDLATFSKIPFLKLKYISTKGTETTSILECIEVASFFPVTDWNVTDDEIYTLNNTFLVSEINKISGDEKKVLLFPAKGIAVEGGKLYCLAPFNKIFCFNLFGSQQWEWSPWTLPPTIKLRKIKVRDGVLYIISDDQLFRIRIGKVDKRKKEVRQSSVVSTLIISPEKIIDFAINDKIAITLDETGVCQVYNLDLDPLRSFKIEEGKAIALEGNRLYVLTEKKIKILELK</sequence>
<accession>A0A2N1UPK6</accession>
<keyword evidence="1" id="KW-1133">Transmembrane helix</keyword>
<keyword evidence="1" id="KW-0472">Membrane</keyword>
<reference evidence="2 3" key="1">
    <citation type="journal article" date="2017" name="ISME J.">
        <title>Potential for microbial H2 and metal transformations associated with novel bacteria and archaea in deep terrestrial subsurface sediments.</title>
        <authorList>
            <person name="Hernsdorf A.W."/>
            <person name="Amano Y."/>
            <person name="Miyakawa K."/>
            <person name="Ise K."/>
            <person name="Suzuki Y."/>
            <person name="Anantharaman K."/>
            <person name="Probst A."/>
            <person name="Burstein D."/>
            <person name="Thomas B.C."/>
            <person name="Banfield J.F."/>
        </authorList>
    </citation>
    <scope>NUCLEOTIDE SEQUENCE [LARGE SCALE GENOMIC DNA]</scope>
    <source>
        <strain evidence="2">HGW-Kuenenbacteria-1</strain>
    </source>
</reference>
<dbReference type="EMBL" id="PGYQ01000001">
    <property type="protein sequence ID" value="PKL72772.1"/>
    <property type="molecule type" value="Genomic_DNA"/>
</dbReference>
<dbReference type="AlphaFoldDB" id="A0A2N1UPK6"/>
<dbReference type="InterPro" id="IPR011047">
    <property type="entry name" value="Quinoprotein_ADH-like_sf"/>
</dbReference>
<feature type="transmembrane region" description="Helical" evidence="1">
    <location>
        <begin position="30"/>
        <end position="47"/>
    </location>
</feature>
<evidence type="ECO:0000313" key="2">
    <source>
        <dbReference type="EMBL" id="PKL72772.1"/>
    </source>
</evidence>
<comment type="caution">
    <text evidence="2">The sequence shown here is derived from an EMBL/GenBank/DDBJ whole genome shotgun (WGS) entry which is preliminary data.</text>
</comment>
<dbReference type="SUPFAM" id="SSF50998">
    <property type="entry name" value="Quinoprotein alcohol dehydrogenase-like"/>
    <property type="match status" value="1"/>
</dbReference>
<proteinExistence type="predicted"/>
<gene>
    <name evidence="2" type="ORF">CVV26_00740</name>
</gene>
<protein>
    <submittedName>
        <fullName evidence="2">Uncharacterized protein</fullName>
    </submittedName>
</protein>
<organism evidence="2 3">
    <name type="scientific">Candidatus Kuenenbacteria bacterium HGW-Kuenenbacteria-1</name>
    <dbReference type="NCBI Taxonomy" id="2013812"/>
    <lineage>
        <taxon>Bacteria</taxon>
        <taxon>Candidatus Kueneniibacteriota</taxon>
    </lineage>
</organism>